<feature type="domain" description="YqgF/RNase H-like" evidence="6">
    <location>
        <begin position="1"/>
        <end position="97"/>
    </location>
</feature>
<dbReference type="GO" id="GO:0000967">
    <property type="term" value="P:rRNA 5'-end processing"/>
    <property type="evidence" value="ECO:0007669"/>
    <property type="project" value="UniProtKB-UniRule"/>
</dbReference>
<dbReference type="NCBIfam" id="NF001026">
    <property type="entry name" value="PRK00109.2-2"/>
    <property type="match status" value="1"/>
</dbReference>
<comment type="subcellular location">
    <subcellularLocation>
        <location evidence="5">Cytoplasm</location>
    </subcellularLocation>
</comment>
<evidence type="ECO:0000256" key="5">
    <source>
        <dbReference type="HAMAP-Rule" id="MF_00651"/>
    </source>
</evidence>
<name>A0A222MXG4_9BACT</name>
<evidence type="ECO:0000313" key="7">
    <source>
        <dbReference type="EMBL" id="ASQ30272.1"/>
    </source>
</evidence>
<dbReference type="PANTHER" id="PTHR33317">
    <property type="entry name" value="POLYNUCLEOTIDYL TRANSFERASE, RIBONUCLEASE H-LIKE SUPERFAMILY PROTEIN"/>
    <property type="match status" value="1"/>
</dbReference>
<evidence type="ECO:0000256" key="2">
    <source>
        <dbReference type="ARBA" id="ARBA00022517"/>
    </source>
</evidence>
<keyword evidence="3 5" id="KW-0540">Nuclease</keyword>
<dbReference type="RefSeq" id="WP_094325040.1">
    <property type="nucleotide sequence ID" value="NZ_CP022347.1"/>
</dbReference>
<dbReference type="KEGG" id="cavi:CAV_0605"/>
<keyword evidence="8" id="KW-1185">Reference proteome</keyword>
<keyword evidence="4 5" id="KW-0378">Hydrolase</keyword>
<comment type="function">
    <text evidence="5">Could be a nuclease involved in processing of the 5'-end of pre-16S rRNA.</text>
</comment>
<dbReference type="GO" id="GO:0004518">
    <property type="term" value="F:nuclease activity"/>
    <property type="evidence" value="ECO:0007669"/>
    <property type="project" value="UniProtKB-KW"/>
</dbReference>
<dbReference type="AlphaFoldDB" id="A0A222MXG4"/>
<comment type="similarity">
    <text evidence="5">Belongs to the YqgF HJR family.</text>
</comment>
<gene>
    <name evidence="7" type="ORF">CAV_0605</name>
</gene>
<reference evidence="7 8" key="1">
    <citation type="submission" date="2017-07" db="EMBL/GenBank/DDBJ databases">
        <title>Analysis of two Campylobacter avium genomes and identification of a novel hippuricase gene.</title>
        <authorList>
            <person name="Miller W.G."/>
            <person name="Chapman M.H."/>
            <person name="Yee E."/>
            <person name="Revez J."/>
            <person name="Bono J.L."/>
            <person name="Rossi M."/>
        </authorList>
    </citation>
    <scope>NUCLEOTIDE SEQUENCE [LARGE SCALE GENOMIC DNA]</scope>
    <source>
        <strain evidence="7 8">LMG 24591</strain>
    </source>
</reference>
<dbReference type="InterPro" id="IPR005227">
    <property type="entry name" value="YqgF"/>
</dbReference>
<dbReference type="EMBL" id="CP022347">
    <property type="protein sequence ID" value="ASQ30272.1"/>
    <property type="molecule type" value="Genomic_DNA"/>
</dbReference>
<protein>
    <recommendedName>
        <fullName evidence="5">Putative pre-16S rRNA nuclease</fullName>
        <ecNumber evidence="5">3.1.-.-</ecNumber>
    </recommendedName>
</protein>
<dbReference type="OrthoDB" id="9796140at2"/>
<sequence length="127" mass="14120">MNALALDVGLKRIGVALCINKTVAMPLDAVFRKNRNSAAQDIKQLIKDYNISFLLVGIPKGFSSEQEMSLRIKHFVSLLDFDKEVKFVDESFSSKNAASLRSKASKKKDGKSDSLAAYLLLKDYFAL</sequence>
<dbReference type="GO" id="GO:0016788">
    <property type="term" value="F:hydrolase activity, acting on ester bonds"/>
    <property type="evidence" value="ECO:0007669"/>
    <property type="project" value="UniProtKB-UniRule"/>
</dbReference>
<dbReference type="NCBIfam" id="TIGR00250">
    <property type="entry name" value="RNAse_H_YqgF"/>
    <property type="match status" value="1"/>
</dbReference>
<dbReference type="EC" id="3.1.-.-" evidence="5"/>
<dbReference type="Proteomes" id="UP000201169">
    <property type="component" value="Chromosome"/>
</dbReference>
<dbReference type="GO" id="GO:0005829">
    <property type="term" value="C:cytosol"/>
    <property type="evidence" value="ECO:0007669"/>
    <property type="project" value="TreeGrafter"/>
</dbReference>
<dbReference type="InterPro" id="IPR006641">
    <property type="entry name" value="YqgF/RNaseH-like_dom"/>
</dbReference>
<evidence type="ECO:0000256" key="1">
    <source>
        <dbReference type="ARBA" id="ARBA00022490"/>
    </source>
</evidence>
<evidence type="ECO:0000256" key="3">
    <source>
        <dbReference type="ARBA" id="ARBA00022722"/>
    </source>
</evidence>
<dbReference type="InterPro" id="IPR012337">
    <property type="entry name" value="RNaseH-like_sf"/>
</dbReference>
<accession>A0A222MXG4</accession>
<dbReference type="CDD" id="cd16964">
    <property type="entry name" value="YqgF"/>
    <property type="match status" value="1"/>
</dbReference>
<dbReference type="PANTHER" id="PTHR33317:SF4">
    <property type="entry name" value="POLYNUCLEOTIDYL TRANSFERASE, RIBONUCLEASE H-LIKE SUPERFAMILY PROTEIN"/>
    <property type="match status" value="1"/>
</dbReference>
<evidence type="ECO:0000256" key="4">
    <source>
        <dbReference type="ARBA" id="ARBA00022801"/>
    </source>
</evidence>
<keyword evidence="1 5" id="KW-0963">Cytoplasm</keyword>
<dbReference type="SUPFAM" id="SSF53098">
    <property type="entry name" value="Ribonuclease H-like"/>
    <property type="match status" value="1"/>
</dbReference>
<keyword evidence="2 5" id="KW-0690">Ribosome biogenesis</keyword>
<dbReference type="SMART" id="SM00732">
    <property type="entry name" value="YqgFc"/>
    <property type="match status" value="1"/>
</dbReference>
<dbReference type="Pfam" id="PF03652">
    <property type="entry name" value="RuvX"/>
    <property type="match status" value="1"/>
</dbReference>
<dbReference type="HAMAP" id="MF_00651">
    <property type="entry name" value="Nuclease_YqgF"/>
    <property type="match status" value="1"/>
</dbReference>
<proteinExistence type="inferred from homology"/>
<dbReference type="InterPro" id="IPR037027">
    <property type="entry name" value="YqgF/RNaseH-like_dom_sf"/>
</dbReference>
<evidence type="ECO:0000313" key="8">
    <source>
        <dbReference type="Proteomes" id="UP000201169"/>
    </source>
</evidence>
<organism evidence="7 8">
    <name type="scientific">Campylobacter avium LMG 24591</name>
    <dbReference type="NCBI Taxonomy" id="522484"/>
    <lineage>
        <taxon>Bacteria</taxon>
        <taxon>Pseudomonadati</taxon>
        <taxon>Campylobacterota</taxon>
        <taxon>Epsilonproteobacteria</taxon>
        <taxon>Campylobacterales</taxon>
        <taxon>Campylobacteraceae</taxon>
        <taxon>Campylobacter</taxon>
    </lineage>
</organism>
<evidence type="ECO:0000259" key="6">
    <source>
        <dbReference type="SMART" id="SM00732"/>
    </source>
</evidence>
<dbReference type="Gene3D" id="3.30.420.140">
    <property type="entry name" value="YqgF/RNase H-like domain"/>
    <property type="match status" value="1"/>
</dbReference>